<gene>
    <name evidence="4" type="ORF">OTU49_011942</name>
</gene>
<protein>
    <recommendedName>
        <fullName evidence="3">Fibronectin type-III domain-containing protein</fullName>
    </recommendedName>
</protein>
<sequence length="231" mass="25545">SNYTMLCWSVRVLLLGLLLLTVTALDSEEQKKENDDDFSATPGRGPPQNVAVTASATSLTVTWDPPDEPPLYYTVTAGSDTQVIYGTSVVINNLQPCTAYIITLISVYQDESLVTYSSATTLDTVPPPPQSCWFDDITSTAMTLYWQDAYINCAITNHNISWSWDVLWSDEAGSDVTTNMGNHIRLRDFSPYTNVTAEVASYTDAGYGPSTSCWNVTSQEKMYKNKNIQDV</sequence>
<proteinExistence type="predicted"/>
<evidence type="ECO:0000313" key="5">
    <source>
        <dbReference type="Proteomes" id="UP001445076"/>
    </source>
</evidence>
<dbReference type="Proteomes" id="UP001445076">
    <property type="component" value="Unassembled WGS sequence"/>
</dbReference>
<dbReference type="InterPro" id="IPR036116">
    <property type="entry name" value="FN3_sf"/>
</dbReference>
<dbReference type="PROSITE" id="PS50853">
    <property type="entry name" value="FN3"/>
    <property type="match status" value="2"/>
</dbReference>
<dbReference type="InterPro" id="IPR003961">
    <property type="entry name" value="FN3_dom"/>
</dbReference>
<organism evidence="4 5">
    <name type="scientific">Cherax quadricarinatus</name>
    <name type="common">Australian red claw crayfish</name>
    <dbReference type="NCBI Taxonomy" id="27406"/>
    <lineage>
        <taxon>Eukaryota</taxon>
        <taxon>Metazoa</taxon>
        <taxon>Ecdysozoa</taxon>
        <taxon>Arthropoda</taxon>
        <taxon>Crustacea</taxon>
        <taxon>Multicrustacea</taxon>
        <taxon>Malacostraca</taxon>
        <taxon>Eumalacostraca</taxon>
        <taxon>Eucarida</taxon>
        <taxon>Decapoda</taxon>
        <taxon>Pleocyemata</taxon>
        <taxon>Astacidea</taxon>
        <taxon>Parastacoidea</taxon>
        <taxon>Parastacidae</taxon>
        <taxon>Cherax</taxon>
    </lineage>
</organism>
<dbReference type="EMBL" id="JARKIK010000091">
    <property type="protein sequence ID" value="KAK8723261.1"/>
    <property type="molecule type" value="Genomic_DNA"/>
</dbReference>
<accession>A0AAW0W3Z6</accession>
<dbReference type="SUPFAM" id="SSF49265">
    <property type="entry name" value="Fibronectin type III"/>
    <property type="match status" value="1"/>
</dbReference>
<evidence type="ECO:0000256" key="1">
    <source>
        <dbReference type="SAM" id="MobiDB-lite"/>
    </source>
</evidence>
<feature type="region of interest" description="Disordered" evidence="1">
    <location>
        <begin position="30"/>
        <end position="50"/>
    </location>
</feature>
<feature type="chain" id="PRO_5043866910" description="Fibronectin type-III domain-containing protein" evidence="2">
    <location>
        <begin position="25"/>
        <end position="231"/>
    </location>
</feature>
<name>A0AAW0W3Z6_CHEQU</name>
<keyword evidence="5" id="KW-1185">Reference proteome</keyword>
<feature type="domain" description="Fibronectin type-III" evidence="3">
    <location>
        <begin position="128"/>
        <end position="221"/>
    </location>
</feature>
<dbReference type="SMART" id="SM00060">
    <property type="entry name" value="FN3"/>
    <property type="match status" value="2"/>
</dbReference>
<keyword evidence="2" id="KW-0732">Signal</keyword>
<evidence type="ECO:0000259" key="3">
    <source>
        <dbReference type="PROSITE" id="PS50853"/>
    </source>
</evidence>
<dbReference type="Pfam" id="PF00041">
    <property type="entry name" value="fn3"/>
    <property type="match status" value="1"/>
</dbReference>
<reference evidence="4 5" key="1">
    <citation type="journal article" date="2024" name="BMC Genomics">
        <title>Genome assembly of redclaw crayfish (Cherax quadricarinatus) provides insights into its immune adaptation and hypoxia tolerance.</title>
        <authorList>
            <person name="Liu Z."/>
            <person name="Zheng J."/>
            <person name="Li H."/>
            <person name="Fang K."/>
            <person name="Wang S."/>
            <person name="He J."/>
            <person name="Zhou D."/>
            <person name="Weng S."/>
            <person name="Chi M."/>
            <person name="Gu Z."/>
            <person name="He J."/>
            <person name="Li F."/>
            <person name="Wang M."/>
        </authorList>
    </citation>
    <scope>NUCLEOTIDE SEQUENCE [LARGE SCALE GENOMIC DNA]</scope>
    <source>
        <strain evidence="4">ZL_2023a</strain>
    </source>
</reference>
<feature type="domain" description="Fibronectin type-III" evidence="3">
    <location>
        <begin position="46"/>
        <end position="127"/>
    </location>
</feature>
<dbReference type="CDD" id="cd00063">
    <property type="entry name" value="FN3"/>
    <property type="match status" value="1"/>
</dbReference>
<comment type="caution">
    <text evidence="4">The sequence shown here is derived from an EMBL/GenBank/DDBJ whole genome shotgun (WGS) entry which is preliminary data.</text>
</comment>
<evidence type="ECO:0000256" key="2">
    <source>
        <dbReference type="SAM" id="SignalP"/>
    </source>
</evidence>
<feature type="signal peptide" evidence="2">
    <location>
        <begin position="1"/>
        <end position="24"/>
    </location>
</feature>
<dbReference type="Gene3D" id="2.60.40.10">
    <property type="entry name" value="Immunoglobulins"/>
    <property type="match status" value="2"/>
</dbReference>
<feature type="non-terminal residue" evidence="4">
    <location>
        <position position="1"/>
    </location>
</feature>
<evidence type="ECO:0000313" key="4">
    <source>
        <dbReference type="EMBL" id="KAK8723261.1"/>
    </source>
</evidence>
<dbReference type="AlphaFoldDB" id="A0AAW0W3Z6"/>
<dbReference type="InterPro" id="IPR013783">
    <property type="entry name" value="Ig-like_fold"/>
</dbReference>